<gene>
    <name evidence="3" type="ORF">R3P38DRAFT_3244299</name>
</gene>
<dbReference type="EMBL" id="JAWWNJ010000237">
    <property type="protein sequence ID" value="KAK6968970.1"/>
    <property type="molecule type" value="Genomic_DNA"/>
</dbReference>
<feature type="region of interest" description="Disordered" evidence="1">
    <location>
        <begin position="1"/>
        <end position="25"/>
    </location>
</feature>
<evidence type="ECO:0000313" key="4">
    <source>
        <dbReference type="Proteomes" id="UP001362999"/>
    </source>
</evidence>
<protein>
    <submittedName>
        <fullName evidence="3">Uncharacterized protein</fullName>
    </submittedName>
</protein>
<evidence type="ECO:0000256" key="2">
    <source>
        <dbReference type="SAM" id="Phobius"/>
    </source>
</evidence>
<reference evidence="3 4" key="1">
    <citation type="journal article" date="2024" name="J Genomics">
        <title>Draft genome sequencing and assembly of Favolaschia claudopus CIRM-BRFM 2984 isolated from oak limbs.</title>
        <authorList>
            <person name="Navarro D."/>
            <person name="Drula E."/>
            <person name="Chaduli D."/>
            <person name="Cazenave R."/>
            <person name="Ahrendt S."/>
            <person name="Wang J."/>
            <person name="Lipzen A."/>
            <person name="Daum C."/>
            <person name="Barry K."/>
            <person name="Grigoriev I.V."/>
            <person name="Favel A."/>
            <person name="Rosso M.N."/>
            <person name="Martin F."/>
        </authorList>
    </citation>
    <scope>NUCLEOTIDE SEQUENCE [LARGE SCALE GENOMIC DNA]</scope>
    <source>
        <strain evidence="3 4">CIRM-BRFM 2984</strain>
    </source>
</reference>
<dbReference type="Proteomes" id="UP001362999">
    <property type="component" value="Unassembled WGS sequence"/>
</dbReference>
<proteinExistence type="predicted"/>
<feature type="region of interest" description="Disordered" evidence="1">
    <location>
        <begin position="179"/>
        <end position="228"/>
    </location>
</feature>
<evidence type="ECO:0000256" key="1">
    <source>
        <dbReference type="SAM" id="MobiDB-lite"/>
    </source>
</evidence>
<keyword evidence="4" id="KW-1185">Reference proteome</keyword>
<dbReference type="AlphaFoldDB" id="A0AAV9Z1S3"/>
<keyword evidence="2" id="KW-1133">Transmembrane helix</keyword>
<name>A0AAV9Z1S3_9AGAR</name>
<organism evidence="3 4">
    <name type="scientific">Favolaschia claudopus</name>
    <dbReference type="NCBI Taxonomy" id="2862362"/>
    <lineage>
        <taxon>Eukaryota</taxon>
        <taxon>Fungi</taxon>
        <taxon>Dikarya</taxon>
        <taxon>Basidiomycota</taxon>
        <taxon>Agaricomycotina</taxon>
        <taxon>Agaricomycetes</taxon>
        <taxon>Agaricomycetidae</taxon>
        <taxon>Agaricales</taxon>
        <taxon>Marasmiineae</taxon>
        <taxon>Mycenaceae</taxon>
        <taxon>Favolaschia</taxon>
    </lineage>
</organism>
<feature type="transmembrane region" description="Helical" evidence="2">
    <location>
        <begin position="237"/>
        <end position="258"/>
    </location>
</feature>
<keyword evidence="2" id="KW-0472">Membrane</keyword>
<evidence type="ECO:0000313" key="3">
    <source>
        <dbReference type="EMBL" id="KAK6968970.1"/>
    </source>
</evidence>
<accession>A0AAV9Z1S3</accession>
<feature type="compositionally biased region" description="Basic and acidic residues" evidence="1">
    <location>
        <begin position="198"/>
        <end position="212"/>
    </location>
</feature>
<sequence>MQDFRGDPLSIGTRTESPQPIGDDSEHWRRYPLLVSFQRSDPSRTLSSPLSVVSPAVYLLIPILTRLLASHDTLKVNDTDVDDVEVDVKVEATTSLRLKKIPLTRVYQLRTSPLRHESGLNQTLQPTTSQEQTLWETSPWDDIDDDDYVMASEYATSILKYPGKVSPNYMANQRHGRCARSFHGPSASVRRAQRKGLRRDELRPNPTRDAHRATRANATESKRPPAASWLSSLKPRAIPPLFLLTFLLFVLATSRRLLRCRQCPQRIPTSVYFARQERAFFAQAGKQIVRVWVDVDFGANGRAGYRGDRERAGKARR</sequence>
<comment type="caution">
    <text evidence="3">The sequence shown here is derived from an EMBL/GenBank/DDBJ whole genome shotgun (WGS) entry which is preliminary data.</text>
</comment>
<keyword evidence="2" id="KW-0812">Transmembrane</keyword>